<dbReference type="InterPro" id="IPR013653">
    <property type="entry name" value="GCN5-like_dom"/>
</dbReference>
<accession>A0A317NZ19</accession>
<comment type="caution">
    <text evidence="2">The sequence shown here is derived from an EMBL/GenBank/DDBJ whole genome shotgun (WGS) entry which is preliminary data.</text>
</comment>
<dbReference type="InterPro" id="IPR016181">
    <property type="entry name" value="Acyl_CoA_acyltransferase"/>
</dbReference>
<dbReference type="EMBL" id="QGTL01000002">
    <property type="protein sequence ID" value="PWV79394.1"/>
    <property type="molecule type" value="Genomic_DNA"/>
</dbReference>
<dbReference type="Proteomes" id="UP000246410">
    <property type="component" value="Unassembled WGS sequence"/>
</dbReference>
<protein>
    <submittedName>
        <fullName evidence="2">FR47-like protein</fullName>
    </submittedName>
</protein>
<name>A0A317NZ19_9NOCA</name>
<dbReference type="CDD" id="cd04301">
    <property type="entry name" value="NAT_SF"/>
    <property type="match status" value="1"/>
</dbReference>
<gene>
    <name evidence="2" type="ORF">DFR69_102457</name>
</gene>
<reference evidence="2 3" key="1">
    <citation type="submission" date="2018-05" db="EMBL/GenBank/DDBJ databases">
        <title>Genomic Encyclopedia of Type Strains, Phase IV (KMG-IV): sequencing the most valuable type-strain genomes for metagenomic binning, comparative biology and taxonomic classification.</title>
        <authorList>
            <person name="Goeker M."/>
        </authorList>
    </citation>
    <scope>NUCLEOTIDE SEQUENCE [LARGE SCALE GENOMIC DNA]</scope>
    <source>
        <strain evidence="2 3">DSM 44717</strain>
    </source>
</reference>
<evidence type="ECO:0000313" key="3">
    <source>
        <dbReference type="Proteomes" id="UP000246410"/>
    </source>
</evidence>
<dbReference type="PROSITE" id="PS51186">
    <property type="entry name" value="GNAT"/>
    <property type="match status" value="1"/>
</dbReference>
<dbReference type="AlphaFoldDB" id="A0A317NZ19"/>
<dbReference type="Pfam" id="PF08445">
    <property type="entry name" value="FR47"/>
    <property type="match status" value="1"/>
</dbReference>
<feature type="domain" description="N-acetyltransferase" evidence="1">
    <location>
        <begin position="141"/>
        <end position="280"/>
    </location>
</feature>
<dbReference type="SUPFAM" id="SSF55729">
    <property type="entry name" value="Acyl-CoA N-acyltransferases (Nat)"/>
    <property type="match status" value="1"/>
</dbReference>
<evidence type="ECO:0000313" key="2">
    <source>
        <dbReference type="EMBL" id="PWV79394.1"/>
    </source>
</evidence>
<dbReference type="Gene3D" id="3.40.630.30">
    <property type="match status" value="1"/>
</dbReference>
<dbReference type="InterPro" id="IPR000182">
    <property type="entry name" value="GNAT_dom"/>
</dbReference>
<proteinExistence type="predicted"/>
<dbReference type="RefSeq" id="WP_110036527.1">
    <property type="nucleotide sequence ID" value="NZ_QGTL01000002.1"/>
</dbReference>
<evidence type="ECO:0000259" key="1">
    <source>
        <dbReference type="PROSITE" id="PS51186"/>
    </source>
</evidence>
<keyword evidence="3" id="KW-1185">Reference proteome</keyword>
<sequence>MRIDITGDAAQFMTTAEAFLRRDPLRHTVIATGVANELAGRAGGAGIRFLTVRDDTGAVVGVATSAYGGRVYLGDLPAGSVAAVADAFAAEGTASTSVEGVQADAAAFARHWTESTGGSASPLFSARLFRLGTLTVPPAEGKPRLATLDDLALCWSFAQEFYREIGDPPHLDENAVRQRIEGGFWWLWEHGGEAVALVARQVQVLGWARIGPVYTPPQHRGNGFASALTAAVSGVIRAEGGDACLFTDLANPTSNKIYQAIGYEPVRDFTYFTLTRAAAR</sequence>
<dbReference type="GO" id="GO:0016747">
    <property type="term" value="F:acyltransferase activity, transferring groups other than amino-acyl groups"/>
    <property type="evidence" value="ECO:0007669"/>
    <property type="project" value="InterPro"/>
</dbReference>
<organism evidence="2 3">
    <name type="scientific">Nocardia neocaledoniensis</name>
    <dbReference type="NCBI Taxonomy" id="236511"/>
    <lineage>
        <taxon>Bacteria</taxon>
        <taxon>Bacillati</taxon>
        <taxon>Actinomycetota</taxon>
        <taxon>Actinomycetes</taxon>
        <taxon>Mycobacteriales</taxon>
        <taxon>Nocardiaceae</taxon>
        <taxon>Nocardia</taxon>
    </lineage>
</organism>